<sequence length="383" mass="42693">MKCDVAVIGGGPAGATAANELAKAGLCVALLERNLNNAKPCGGAIPLGLIEEFEIPDELIERKVTRMAVRAPSGRVIEMSMPNGYVGMVRRERFDKFLRERAAQSGALLIEAKVQAVKAHDSGYKISADGNNQGVTEIEAQYVIGADGANSKTAHELDFPPNEFKAVAIQQRFHYAPELSRYENLVEIWFDGEVSPDFYGWIFPKADHIAVGTGTEDTRGNIKQLQKRFREKLNWSVEPYYEEAAKIPMHPRKTFVKGNAMLVGDAAGLVTASNGEGIFFAMKSGKMAAHTLLNVLAGREKSLAKYEKTFRRTYFPIYTGLALLQWLYYRNDRLRESFVAICEDKHVQQITFDSYLYKKMVPAPLWVQAKIVAKNLYHLAIGH</sequence>
<dbReference type="GO" id="GO:0071949">
    <property type="term" value="F:FAD binding"/>
    <property type="evidence" value="ECO:0007669"/>
    <property type="project" value="InterPro"/>
</dbReference>
<evidence type="ECO:0000256" key="6">
    <source>
        <dbReference type="ARBA" id="ARBA00023171"/>
    </source>
</evidence>
<evidence type="ECO:0000256" key="10">
    <source>
        <dbReference type="ARBA" id="ARBA00067637"/>
    </source>
</evidence>
<proteinExistence type="inferred from homology"/>
<dbReference type="PANTHER" id="PTHR42685:SF4">
    <property type="entry name" value="GERANYLGERANYL DIPHOSPHATE REDUCTASE, CHLOROPLASTIC"/>
    <property type="match status" value="1"/>
</dbReference>
<dbReference type="Pfam" id="PF01494">
    <property type="entry name" value="FAD_binding_3"/>
    <property type="match status" value="1"/>
</dbReference>
<keyword evidence="6" id="KW-0149">Chlorophyll biosynthesis</keyword>
<dbReference type="InterPro" id="IPR036188">
    <property type="entry name" value="FAD/NAD-bd_sf"/>
</dbReference>
<dbReference type="PRINTS" id="PR00420">
    <property type="entry name" value="RNGMNOXGNASE"/>
</dbReference>
<evidence type="ECO:0000256" key="2">
    <source>
        <dbReference type="ARBA" id="ARBA00012380"/>
    </source>
</evidence>
<dbReference type="GO" id="GO:0015979">
    <property type="term" value="P:photosynthesis"/>
    <property type="evidence" value="ECO:0007669"/>
    <property type="project" value="UniProtKB-KW"/>
</dbReference>
<dbReference type="InterPro" id="IPR010253">
    <property type="entry name" value="BchP_ChlP_pln/prok"/>
</dbReference>
<evidence type="ECO:0000313" key="12">
    <source>
        <dbReference type="EMBL" id="RFM24125.1"/>
    </source>
</evidence>
<dbReference type="AlphaFoldDB" id="A0A395M023"/>
<dbReference type="GO" id="GO:0045550">
    <property type="term" value="F:geranylgeranyl reductase activity"/>
    <property type="evidence" value="ECO:0007669"/>
    <property type="project" value="InterPro"/>
</dbReference>
<accession>A0A395M023</accession>
<dbReference type="EC" id="1.3.1.83" evidence="2"/>
<evidence type="ECO:0000313" key="13">
    <source>
        <dbReference type="Proteomes" id="UP000266389"/>
    </source>
</evidence>
<evidence type="ECO:0000256" key="9">
    <source>
        <dbReference type="ARBA" id="ARBA00047837"/>
    </source>
</evidence>
<keyword evidence="4" id="KW-0521">NADP</keyword>
<organism evidence="12 13">
    <name type="scientific">Candidatus Thermochlorobacter aerophilus</name>
    <dbReference type="NCBI Taxonomy" id="1868324"/>
    <lineage>
        <taxon>Bacteria</taxon>
        <taxon>Pseudomonadati</taxon>
        <taxon>Chlorobiota</taxon>
        <taxon>Chlorobiia</taxon>
        <taxon>Chlorobiales</taxon>
        <taxon>Candidatus Thermochlorobacteriaceae</taxon>
        <taxon>Candidatus Thermochlorobacter</taxon>
    </lineage>
</organism>
<evidence type="ECO:0000259" key="11">
    <source>
        <dbReference type="Pfam" id="PF01494"/>
    </source>
</evidence>
<evidence type="ECO:0000256" key="1">
    <source>
        <dbReference type="ARBA" id="ARBA00006632"/>
    </source>
</evidence>
<comment type="similarity">
    <text evidence="1">Belongs to the geranylgeranyl reductase family. ChlP subfamily.</text>
</comment>
<comment type="pathway">
    <text evidence="7">Porphyrin-containing compound metabolism.</text>
</comment>
<dbReference type="InterPro" id="IPR050407">
    <property type="entry name" value="Geranylgeranyl_reductase"/>
</dbReference>
<protein>
    <recommendedName>
        <fullName evidence="10">Geranylgeranyl diphosphate reductase</fullName>
        <ecNumber evidence="2">1.3.1.83</ecNumber>
    </recommendedName>
    <alternativeName>
        <fullName evidence="8">Geranylgeranyl reductase</fullName>
    </alternativeName>
</protein>
<dbReference type="NCBIfam" id="TIGR02023">
    <property type="entry name" value="BchP-ChlP"/>
    <property type="match status" value="1"/>
</dbReference>
<dbReference type="Gene3D" id="3.50.50.60">
    <property type="entry name" value="FAD/NAD(P)-binding domain"/>
    <property type="match status" value="1"/>
</dbReference>
<evidence type="ECO:0000256" key="3">
    <source>
        <dbReference type="ARBA" id="ARBA00022531"/>
    </source>
</evidence>
<gene>
    <name evidence="12" type="ORF">D0433_07480</name>
</gene>
<dbReference type="PANTHER" id="PTHR42685">
    <property type="entry name" value="GERANYLGERANYL DIPHOSPHATE REDUCTASE"/>
    <property type="match status" value="1"/>
</dbReference>
<evidence type="ECO:0000256" key="4">
    <source>
        <dbReference type="ARBA" id="ARBA00022857"/>
    </source>
</evidence>
<dbReference type="NCBIfam" id="TIGR02032">
    <property type="entry name" value="GG-red-SF"/>
    <property type="match status" value="1"/>
</dbReference>
<evidence type="ECO:0000256" key="8">
    <source>
        <dbReference type="ARBA" id="ARBA00033069"/>
    </source>
</evidence>
<reference evidence="12 13" key="1">
    <citation type="journal article" date="2011" name="ISME J.">
        <title>Community ecology of hot spring cyanobacterial mats: predominant populations and their functional potential.</title>
        <authorList>
            <person name="Klatt C.G."/>
            <person name="Wood J.M."/>
            <person name="Rusch D.B."/>
            <person name="Bateson M.M."/>
            <person name="Hamamura N."/>
            <person name="Heidelberg J.F."/>
            <person name="Grossman A.R."/>
            <person name="Bhaya D."/>
            <person name="Cohan F.M."/>
            <person name="Kuhl M."/>
            <person name="Bryant D.A."/>
            <person name="Ward D.M."/>
        </authorList>
    </citation>
    <scope>NUCLEOTIDE SEQUENCE [LARGE SCALE GENOMIC DNA]</scope>
    <source>
        <strain evidence="12">OS</strain>
    </source>
</reference>
<evidence type="ECO:0000256" key="5">
    <source>
        <dbReference type="ARBA" id="ARBA00023002"/>
    </source>
</evidence>
<evidence type="ECO:0000256" key="7">
    <source>
        <dbReference type="ARBA" id="ARBA00023444"/>
    </source>
</evidence>
<dbReference type="InterPro" id="IPR002938">
    <property type="entry name" value="FAD-bd"/>
</dbReference>
<comment type="catalytic activity">
    <reaction evidence="9">
        <text>phytyl diphosphate + 3 NADP(+) = geranylgeranyl diphosphate + 3 NADPH + 3 H(+)</text>
        <dbReference type="Rhea" id="RHEA:26229"/>
        <dbReference type="ChEBI" id="CHEBI:15378"/>
        <dbReference type="ChEBI" id="CHEBI:57533"/>
        <dbReference type="ChEBI" id="CHEBI:57783"/>
        <dbReference type="ChEBI" id="CHEBI:58349"/>
        <dbReference type="ChEBI" id="CHEBI:75434"/>
        <dbReference type="EC" id="1.3.1.83"/>
    </reaction>
</comment>
<dbReference type="GO" id="GO:0015995">
    <property type="term" value="P:chlorophyll biosynthetic process"/>
    <property type="evidence" value="ECO:0007669"/>
    <property type="project" value="UniProtKB-KW"/>
</dbReference>
<keyword evidence="5" id="KW-0560">Oxidoreductase</keyword>
<comment type="caution">
    <text evidence="12">The sequence shown here is derived from an EMBL/GenBank/DDBJ whole genome shotgun (WGS) entry which is preliminary data.</text>
</comment>
<dbReference type="Proteomes" id="UP000266389">
    <property type="component" value="Unassembled WGS sequence"/>
</dbReference>
<keyword evidence="3" id="KW-0602">Photosynthesis</keyword>
<dbReference type="InterPro" id="IPR011777">
    <property type="entry name" value="Geranylgeranyl_Rdtase_fam"/>
</dbReference>
<dbReference type="SUPFAM" id="SSF51905">
    <property type="entry name" value="FAD/NAD(P)-binding domain"/>
    <property type="match status" value="1"/>
</dbReference>
<feature type="domain" description="FAD-binding" evidence="11">
    <location>
        <begin position="2"/>
        <end position="308"/>
    </location>
</feature>
<dbReference type="FunFam" id="3.50.50.60:FF:000083">
    <property type="entry name" value="Geranylgeranyl diphosphate reductase"/>
    <property type="match status" value="1"/>
</dbReference>
<dbReference type="GO" id="GO:0102067">
    <property type="term" value="F:geranylgeranyl diphosphate reductase activity"/>
    <property type="evidence" value="ECO:0007669"/>
    <property type="project" value="UniProtKB-EC"/>
</dbReference>
<dbReference type="EMBL" id="PHFL01000046">
    <property type="protein sequence ID" value="RFM24125.1"/>
    <property type="molecule type" value="Genomic_DNA"/>
</dbReference>
<name>A0A395M023_9BACT</name>